<organism evidence="1 2">
    <name type="scientific">Pandoraea terrae</name>
    <dbReference type="NCBI Taxonomy" id="1537710"/>
    <lineage>
        <taxon>Bacteria</taxon>
        <taxon>Pseudomonadati</taxon>
        <taxon>Pseudomonadota</taxon>
        <taxon>Betaproteobacteria</taxon>
        <taxon>Burkholderiales</taxon>
        <taxon>Burkholderiaceae</taxon>
        <taxon>Pandoraea</taxon>
    </lineage>
</organism>
<dbReference type="PANTHER" id="PTHR39324:SF1">
    <property type="entry name" value="CALCIUM DODECIN"/>
    <property type="match status" value="1"/>
</dbReference>
<evidence type="ECO:0000313" key="2">
    <source>
        <dbReference type="Proteomes" id="UP000414233"/>
    </source>
</evidence>
<dbReference type="AlphaFoldDB" id="A0A5E4RDV9"/>
<gene>
    <name evidence="1" type="ORF">PTE30175_00084</name>
</gene>
<dbReference type="SUPFAM" id="SSF89807">
    <property type="entry name" value="Dodecin-like"/>
    <property type="match status" value="1"/>
</dbReference>
<dbReference type="InterPro" id="IPR050049">
    <property type="entry name" value="Dodecin_bact"/>
</dbReference>
<dbReference type="Gene3D" id="3.30.1660.10">
    <property type="entry name" value="Flavin-binding protein dodecin"/>
    <property type="match status" value="1"/>
</dbReference>
<accession>A0A5E4RDV9</accession>
<keyword evidence="2" id="KW-1185">Reference proteome</keyword>
<dbReference type="PANTHER" id="PTHR39324">
    <property type="entry name" value="CALCIUM DODECIN"/>
    <property type="match status" value="1"/>
</dbReference>
<dbReference type="InterPro" id="IPR009923">
    <property type="entry name" value="Dodecin"/>
</dbReference>
<dbReference type="Pfam" id="PF07311">
    <property type="entry name" value="Dodecin"/>
    <property type="match status" value="1"/>
</dbReference>
<dbReference type="Proteomes" id="UP000414233">
    <property type="component" value="Unassembled WGS sequence"/>
</dbReference>
<dbReference type="InterPro" id="IPR025543">
    <property type="entry name" value="Dodecin-like"/>
</dbReference>
<proteinExistence type="predicted"/>
<dbReference type="EMBL" id="CABPRZ010000001">
    <property type="protein sequence ID" value="VVD60702.1"/>
    <property type="molecule type" value="Genomic_DNA"/>
</dbReference>
<dbReference type="NCBIfam" id="NF043052">
    <property type="entry name" value="DodecBact"/>
    <property type="match status" value="1"/>
</dbReference>
<dbReference type="InterPro" id="IPR036694">
    <property type="entry name" value="Dodecin-like_sf"/>
</dbReference>
<evidence type="ECO:0000313" key="1">
    <source>
        <dbReference type="EMBL" id="VVD60702.1"/>
    </source>
</evidence>
<dbReference type="OrthoDB" id="9805889at2"/>
<dbReference type="RefSeq" id="WP_150695080.1">
    <property type="nucleotide sequence ID" value="NZ_CABPRZ010000001.1"/>
</dbReference>
<name>A0A5E4RDV9_9BURK</name>
<reference evidence="1 2" key="1">
    <citation type="submission" date="2019-08" db="EMBL/GenBank/DDBJ databases">
        <authorList>
            <person name="Peeters C."/>
        </authorList>
    </citation>
    <scope>NUCLEOTIDE SEQUENCE [LARGE SCALE GENOMIC DNA]</scope>
    <source>
        <strain evidence="1 2">LMG 30175</strain>
    </source>
</reference>
<protein>
    <submittedName>
        <fullName evidence="1">Dodecin domain-containing protein</fullName>
    </submittedName>
</protein>
<sequence>MSNHVYKQIELTGSSPTSIDDAVKSAIEKASETLRHLNWFEIIETRGHIEDGKVAHWQVTLKVGMRLED</sequence>